<organism evidence="2 3">
    <name type="scientific">Donghicola tyrosinivorans</name>
    <dbReference type="NCBI Taxonomy" id="1652492"/>
    <lineage>
        <taxon>Bacteria</taxon>
        <taxon>Pseudomonadati</taxon>
        <taxon>Pseudomonadota</taxon>
        <taxon>Alphaproteobacteria</taxon>
        <taxon>Rhodobacterales</taxon>
        <taxon>Roseobacteraceae</taxon>
        <taxon>Donghicola</taxon>
    </lineage>
</organism>
<keyword evidence="1" id="KW-1133">Transmembrane helix</keyword>
<keyword evidence="1" id="KW-0472">Membrane</keyword>
<dbReference type="AlphaFoldDB" id="A0A2T0X614"/>
<dbReference type="OrthoDB" id="9808190at2"/>
<gene>
    <name evidence="2" type="ORF">CLV74_101462</name>
</gene>
<dbReference type="Pfam" id="PF10003">
    <property type="entry name" value="DUF2244"/>
    <property type="match status" value="1"/>
</dbReference>
<dbReference type="RefSeq" id="WP_106262574.1">
    <property type="nucleotide sequence ID" value="NZ_PVTQ01000001.1"/>
</dbReference>
<name>A0A2T0X614_9RHOB</name>
<comment type="caution">
    <text evidence="2">The sequence shown here is derived from an EMBL/GenBank/DDBJ whole genome shotgun (WGS) entry which is preliminary data.</text>
</comment>
<dbReference type="EMBL" id="PVTQ01000001">
    <property type="protein sequence ID" value="PRY94325.1"/>
    <property type="molecule type" value="Genomic_DNA"/>
</dbReference>
<proteinExistence type="predicted"/>
<protein>
    <submittedName>
        <fullName evidence="2">Putative membrane protein</fullName>
    </submittedName>
</protein>
<dbReference type="InterPro" id="IPR019253">
    <property type="entry name" value="DUF2244_TM"/>
</dbReference>
<reference evidence="2 3" key="1">
    <citation type="submission" date="2018-03" db="EMBL/GenBank/DDBJ databases">
        <title>Genomic Encyclopedia of Archaeal and Bacterial Type Strains, Phase II (KMG-II): from individual species to whole genera.</title>
        <authorList>
            <person name="Goeker M."/>
        </authorList>
    </citation>
    <scope>NUCLEOTIDE SEQUENCE [LARGE SCALE GENOMIC DNA]</scope>
    <source>
        <strain evidence="2 3">DSM 100212</strain>
    </source>
</reference>
<feature type="transmembrane region" description="Helical" evidence="1">
    <location>
        <begin position="61"/>
        <end position="80"/>
    </location>
</feature>
<keyword evidence="3" id="KW-1185">Reference proteome</keyword>
<accession>A0A2T0X614</accession>
<sequence length="174" mass="19563">MPYEWVTPLPADPATPHPKGPLAEMHLWPYRSLPRRGFAAFLGITAALVFLPLAAVLGSAVLWGLLPFVVIAFGLTWYLIERSYKDGEILETLIIQNSEIHLLRQSAKAPDAEWRSNVYWAQVSLHPRGGPVPNYVTLKGNGREVEIGAFLSEEERKALYDELLLTLPRATHFY</sequence>
<dbReference type="Proteomes" id="UP000238392">
    <property type="component" value="Unassembled WGS sequence"/>
</dbReference>
<evidence type="ECO:0000313" key="3">
    <source>
        <dbReference type="Proteomes" id="UP000238392"/>
    </source>
</evidence>
<evidence type="ECO:0000313" key="2">
    <source>
        <dbReference type="EMBL" id="PRY94325.1"/>
    </source>
</evidence>
<keyword evidence="1" id="KW-0812">Transmembrane</keyword>
<evidence type="ECO:0000256" key="1">
    <source>
        <dbReference type="SAM" id="Phobius"/>
    </source>
</evidence>
<feature type="transmembrane region" description="Helical" evidence="1">
    <location>
        <begin position="37"/>
        <end position="55"/>
    </location>
</feature>